<dbReference type="GeneID" id="14873124"/>
<proteinExistence type="predicted"/>
<feature type="compositionally biased region" description="Polar residues" evidence="1">
    <location>
        <begin position="349"/>
        <end position="360"/>
    </location>
</feature>
<feature type="compositionally biased region" description="Low complexity" evidence="1">
    <location>
        <begin position="421"/>
        <end position="449"/>
    </location>
</feature>
<dbReference type="KEGG" id="dfa:DFA_01459"/>
<feature type="compositionally biased region" description="Polar residues" evidence="1">
    <location>
        <begin position="475"/>
        <end position="502"/>
    </location>
</feature>
<dbReference type="InterPro" id="IPR027417">
    <property type="entry name" value="P-loop_NTPase"/>
</dbReference>
<evidence type="ECO:0000313" key="3">
    <source>
        <dbReference type="Proteomes" id="UP000007797"/>
    </source>
</evidence>
<feature type="compositionally biased region" description="Acidic residues" evidence="1">
    <location>
        <begin position="818"/>
        <end position="834"/>
    </location>
</feature>
<feature type="compositionally biased region" description="Low complexity" evidence="1">
    <location>
        <begin position="393"/>
        <end position="402"/>
    </location>
</feature>
<feature type="compositionally biased region" description="Acidic residues" evidence="1">
    <location>
        <begin position="676"/>
        <end position="685"/>
    </location>
</feature>
<feature type="compositionally biased region" description="Low complexity" evidence="1">
    <location>
        <begin position="116"/>
        <end position="134"/>
    </location>
</feature>
<evidence type="ECO:0000256" key="1">
    <source>
        <dbReference type="SAM" id="MobiDB-lite"/>
    </source>
</evidence>
<dbReference type="OMA" id="IQISHIN"/>
<dbReference type="GO" id="GO:0005525">
    <property type="term" value="F:GTP binding"/>
    <property type="evidence" value="ECO:0007669"/>
    <property type="project" value="InterPro"/>
</dbReference>
<dbReference type="PANTHER" id="PTHR14932:SF1">
    <property type="entry name" value="RAB-LIKE PROTEIN 6"/>
    <property type="match status" value="1"/>
</dbReference>
<feature type="compositionally biased region" description="Polar residues" evidence="1">
    <location>
        <begin position="706"/>
        <end position="730"/>
    </location>
</feature>
<protein>
    <submittedName>
        <fullName evidence="2">Rab GTPase domain-containing protein</fullName>
    </submittedName>
</protein>
<evidence type="ECO:0000313" key="2">
    <source>
        <dbReference type="EMBL" id="EGG21573.1"/>
    </source>
</evidence>
<feature type="region of interest" description="Disordered" evidence="1">
    <location>
        <begin position="803"/>
        <end position="834"/>
    </location>
</feature>
<feature type="compositionally biased region" description="Low complexity" evidence="1">
    <location>
        <begin position="552"/>
        <end position="569"/>
    </location>
</feature>
<dbReference type="RefSeq" id="XP_004359423.1">
    <property type="nucleotide sequence ID" value="XM_004359366.1"/>
</dbReference>
<feature type="compositionally biased region" description="Basic and acidic residues" evidence="1">
    <location>
        <begin position="803"/>
        <end position="817"/>
    </location>
</feature>
<accession>F4PSU5</accession>
<dbReference type="AlphaFoldDB" id="F4PSU5"/>
<dbReference type="GO" id="GO:0005829">
    <property type="term" value="C:cytosol"/>
    <property type="evidence" value="ECO:0007669"/>
    <property type="project" value="TreeGrafter"/>
</dbReference>
<dbReference type="Proteomes" id="UP000007797">
    <property type="component" value="Unassembled WGS sequence"/>
</dbReference>
<feature type="compositionally biased region" description="Basic and acidic residues" evidence="1">
    <location>
        <begin position="325"/>
        <end position="334"/>
    </location>
</feature>
<reference evidence="3" key="1">
    <citation type="journal article" date="2011" name="Genome Res.">
        <title>Phylogeny-wide analysis of social amoeba genomes highlights ancient origins for complex intercellular communication.</title>
        <authorList>
            <person name="Heidel A.J."/>
            <person name="Lawal H.M."/>
            <person name="Felder M."/>
            <person name="Schilde C."/>
            <person name="Helps N.R."/>
            <person name="Tunggal B."/>
            <person name="Rivero F."/>
            <person name="John U."/>
            <person name="Schleicher M."/>
            <person name="Eichinger L."/>
            <person name="Platzer M."/>
            <person name="Noegel A.A."/>
            <person name="Schaap P."/>
            <person name="Gloeckner G."/>
        </authorList>
    </citation>
    <scope>NUCLEOTIDE SEQUENCE [LARGE SCALE GENOMIC DNA]</scope>
    <source>
        <strain evidence="3">SH3</strain>
    </source>
</reference>
<feature type="compositionally biased region" description="Acidic residues" evidence="1">
    <location>
        <begin position="504"/>
        <end position="513"/>
    </location>
</feature>
<dbReference type="PANTHER" id="PTHR14932">
    <property type="entry name" value="RAS GTPASE-RELATED"/>
    <property type="match status" value="1"/>
</dbReference>
<dbReference type="CDD" id="cd00882">
    <property type="entry name" value="Ras_like_GTPase"/>
    <property type="match status" value="1"/>
</dbReference>
<keyword evidence="3" id="KW-1185">Reference proteome</keyword>
<feature type="compositionally biased region" description="Low complexity" evidence="1">
    <location>
        <begin position="335"/>
        <end position="348"/>
    </location>
</feature>
<organism evidence="2 3">
    <name type="scientific">Cavenderia fasciculata</name>
    <name type="common">Slime mold</name>
    <name type="synonym">Dictyostelium fasciculatum</name>
    <dbReference type="NCBI Taxonomy" id="261658"/>
    <lineage>
        <taxon>Eukaryota</taxon>
        <taxon>Amoebozoa</taxon>
        <taxon>Evosea</taxon>
        <taxon>Eumycetozoa</taxon>
        <taxon>Dictyostelia</taxon>
        <taxon>Acytosteliales</taxon>
        <taxon>Cavenderiaceae</taxon>
        <taxon>Cavenderia</taxon>
    </lineage>
</organism>
<dbReference type="Gene3D" id="3.40.50.300">
    <property type="entry name" value="P-loop containing nucleotide triphosphate hydrolases"/>
    <property type="match status" value="1"/>
</dbReference>
<feature type="compositionally biased region" description="Acidic residues" evidence="1">
    <location>
        <begin position="459"/>
        <end position="469"/>
    </location>
</feature>
<dbReference type="SUPFAM" id="SSF52540">
    <property type="entry name" value="P-loop containing nucleoside triphosphate hydrolases"/>
    <property type="match status" value="1"/>
</dbReference>
<dbReference type="GO" id="GO:0005634">
    <property type="term" value="C:nucleus"/>
    <property type="evidence" value="ECO:0007669"/>
    <property type="project" value="TreeGrafter"/>
</dbReference>
<gene>
    <name evidence="2" type="ORF">DFA_01459</name>
</gene>
<sequence length="834" mass="92908">MGNENGRMLTADEIRQREIALMDGELKRKLNTKATKYHVKLVIKGDRNTGKTSLFNRLQGRPHTEEYTPTPEIQIAHINWNYKNTDDIVDVEVWDVVDVSTNKNKLSSSALQLQVGGNSKGSTTTASKTSTTTNDQEAKTKQEEEMEVESFYADVQQQQQASVVATKKSGSFKFSSLDAQTVDVMKNVHAVIFMVNPHKRWTFQYVEKELHKVPEESFVLIVTNFRDHGDWSKQISMGEIDALCDTRPSKMRHVDASMLNAYGLRAVISFLNIPFLYMQRNVIMQQLERNRLEFESAVTEVTMLTQQQSYTEHAQRLDHIRLEKEKQAQRKQDEQAAQQQQQQQAAQQTPKQPSPTLQGKPSSTSTSPPMAPQSKPPISAPPAQPHQSPPSPAQQQQPQPVQKSGGFFSRLMGLSKEEVKPQPASQEQAPQPTTATTTVTPAKKAMPTKITSVDQFDPASEDAMDSFYDDEPKPQQKQSLFKSVFSGQKNQPKPTTTNNVNLSEFEEDDDDESSNPYVTKDQDIDEEQFYTPVKKPSTMTVKPIATTVNTSPKTQDIKTTTTKTTTTTKQPPPPQKQPITLGSNSDDDDDEDTNPFVTKDQDYDDIPAKKVTPVKSTTSPKPITQTPKPTTLTSSPKLSSTPPPSSSSKPTAVSKTSPKLSSSPITKPKKTIVKDDSDDDDDEDSNPFVTKDDDYEDIPVKKPIVKTSSPKLTSVPVTKPVTQTSSSPKQVSPKLASTPPKPSTIKSPPKPIIVHNDDSNDEEEEENSLVAKNQDIDSSSEDDSQRFTTSVSFNKKPIKVEPKKEIKAIETPDHPTDDDFVPPSEDMDDWFDDD</sequence>
<feature type="compositionally biased region" description="Pro residues" evidence="1">
    <location>
        <begin position="369"/>
        <end position="392"/>
    </location>
</feature>
<dbReference type="InterPro" id="IPR040385">
    <property type="entry name" value="RABL6"/>
</dbReference>
<name>F4PSU5_CACFS</name>
<dbReference type="OrthoDB" id="207081at2759"/>
<feature type="region of interest" description="Disordered" evidence="1">
    <location>
        <begin position="325"/>
        <end position="790"/>
    </location>
</feature>
<dbReference type="STRING" id="1054147.F4PSU5"/>
<feature type="compositionally biased region" description="Low complexity" evidence="1">
    <location>
        <begin position="615"/>
        <end position="659"/>
    </location>
</feature>
<dbReference type="EMBL" id="GL883010">
    <property type="protein sequence ID" value="EGG21573.1"/>
    <property type="molecule type" value="Genomic_DNA"/>
</dbReference>
<feature type="region of interest" description="Disordered" evidence="1">
    <location>
        <begin position="114"/>
        <end position="144"/>
    </location>
</feature>